<evidence type="ECO:0000313" key="2">
    <source>
        <dbReference type="EMBL" id="MFD2068979.1"/>
    </source>
</evidence>
<gene>
    <name evidence="2" type="ORF">ACFSKU_18970</name>
</gene>
<dbReference type="EMBL" id="JBHUHV010000058">
    <property type="protein sequence ID" value="MFD2068979.1"/>
    <property type="molecule type" value="Genomic_DNA"/>
</dbReference>
<evidence type="ECO:0000313" key="3">
    <source>
        <dbReference type="Proteomes" id="UP001597369"/>
    </source>
</evidence>
<proteinExistence type="predicted"/>
<accession>A0ABW4X1W6</accession>
<name>A0ABW4X1W6_9BACT</name>
<feature type="transmembrane region" description="Helical" evidence="1">
    <location>
        <begin position="53"/>
        <end position="71"/>
    </location>
</feature>
<feature type="transmembrane region" description="Helical" evidence="1">
    <location>
        <begin position="99"/>
        <end position="118"/>
    </location>
</feature>
<keyword evidence="1 2" id="KW-0812">Transmembrane</keyword>
<dbReference type="Proteomes" id="UP001597369">
    <property type="component" value="Unassembled WGS sequence"/>
</dbReference>
<keyword evidence="1" id="KW-0472">Membrane</keyword>
<feature type="transmembrane region" description="Helical" evidence="1">
    <location>
        <begin position="29"/>
        <end position="46"/>
    </location>
</feature>
<keyword evidence="1" id="KW-1133">Transmembrane helix</keyword>
<dbReference type="Pfam" id="PF15071">
    <property type="entry name" value="TMEM220"/>
    <property type="match status" value="1"/>
</dbReference>
<comment type="caution">
    <text evidence="2">The sequence shown here is derived from an EMBL/GenBank/DDBJ whole genome shotgun (WGS) entry which is preliminary data.</text>
</comment>
<dbReference type="RefSeq" id="WP_229957575.1">
    <property type="nucleotide sequence ID" value="NZ_JAJJWI010000001.1"/>
</dbReference>
<sequence>MTFIRIWAFTLGFCFLGFAAVQYNDPDALAWIIVYAIAALLSFAAAFNKINKVVLYAACIIYAAGAFYCWPEHFEGVSDSMRDATTGYLIKNVEEGREALGLTICSLAMLSYGLLITFTNKQNRPIINEGA</sequence>
<dbReference type="InterPro" id="IPR029377">
    <property type="entry name" value="TMEM220"/>
</dbReference>
<protein>
    <submittedName>
        <fullName evidence="2">Transmembrane 220 family protein</fullName>
    </submittedName>
</protein>
<evidence type="ECO:0000256" key="1">
    <source>
        <dbReference type="SAM" id="Phobius"/>
    </source>
</evidence>
<keyword evidence="3" id="KW-1185">Reference proteome</keyword>
<reference evidence="3" key="1">
    <citation type="journal article" date="2019" name="Int. J. Syst. Evol. Microbiol.">
        <title>The Global Catalogue of Microorganisms (GCM) 10K type strain sequencing project: providing services to taxonomists for standard genome sequencing and annotation.</title>
        <authorList>
            <consortium name="The Broad Institute Genomics Platform"/>
            <consortium name="The Broad Institute Genome Sequencing Center for Infectious Disease"/>
            <person name="Wu L."/>
            <person name="Ma J."/>
        </authorList>
    </citation>
    <scope>NUCLEOTIDE SEQUENCE [LARGE SCALE GENOMIC DNA]</scope>
    <source>
        <strain evidence="3">JCM 16545</strain>
    </source>
</reference>
<organism evidence="2 3">
    <name type="scientific">Pontibacter silvestris</name>
    <dbReference type="NCBI Taxonomy" id="2305183"/>
    <lineage>
        <taxon>Bacteria</taxon>
        <taxon>Pseudomonadati</taxon>
        <taxon>Bacteroidota</taxon>
        <taxon>Cytophagia</taxon>
        <taxon>Cytophagales</taxon>
        <taxon>Hymenobacteraceae</taxon>
        <taxon>Pontibacter</taxon>
    </lineage>
</organism>